<keyword evidence="11" id="KW-1185">Reference proteome</keyword>
<dbReference type="PANTHER" id="PTHR10815:SF5">
    <property type="entry name" value="METHYLATED-DNA--PROTEIN-CYSTEINE METHYLTRANSFERASE"/>
    <property type="match status" value="1"/>
</dbReference>
<evidence type="ECO:0000256" key="4">
    <source>
        <dbReference type="ARBA" id="ARBA00022603"/>
    </source>
</evidence>
<dbReference type="CDD" id="cd06445">
    <property type="entry name" value="ATase"/>
    <property type="match status" value="1"/>
</dbReference>
<comment type="similarity">
    <text evidence="2">Belongs to the MGMT family.</text>
</comment>
<comment type="catalytic activity">
    <reaction evidence="1">
        <text>a 4-O-methyl-thymidine in DNA + L-cysteinyl-[protein] = a thymidine in DNA + S-methyl-L-cysteinyl-[protein]</text>
        <dbReference type="Rhea" id="RHEA:53428"/>
        <dbReference type="Rhea" id="RHEA-COMP:10131"/>
        <dbReference type="Rhea" id="RHEA-COMP:10132"/>
        <dbReference type="Rhea" id="RHEA-COMP:13555"/>
        <dbReference type="Rhea" id="RHEA-COMP:13556"/>
        <dbReference type="ChEBI" id="CHEBI:29950"/>
        <dbReference type="ChEBI" id="CHEBI:82612"/>
        <dbReference type="ChEBI" id="CHEBI:137386"/>
        <dbReference type="ChEBI" id="CHEBI:137387"/>
        <dbReference type="EC" id="2.1.1.63"/>
    </reaction>
</comment>
<dbReference type="InterPro" id="IPR001497">
    <property type="entry name" value="MethylDNA_cys_MeTrfase_AS"/>
</dbReference>
<reference evidence="10 11" key="1">
    <citation type="submission" date="2019-07" db="EMBL/GenBank/DDBJ databases">
        <title>Tepidimonas charontis SPSP-6 draft genome.</title>
        <authorList>
            <person name="Da Costa M.S."/>
            <person name="Froufe H.J.C."/>
            <person name="Egas C."/>
            <person name="Albuquerque L."/>
        </authorList>
    </citation>
    <scope>NUCLEOTIDE SEQUENCE [LARGE SCALE GENOMIC DNA]</scope>
    <source>
        <strain evidence="10 11">SPSP-6</strain>
    </source>
</reference>
<dbReference type="PROSITE" id="PS00374">
    <property type="entry name" value="MGMT"/>
    <property type="match status" value="1"/>
</dbReference>
<keyword evidence="4" id="KW-0489">Methyltransferase</keyword>
<dbReference type="GO" id="GO:0003908">
    <property type="term" value="F:methylated-DNA-[protein]-cysteine S-methyltransferase activity"/>
    <property type="evidence" value="ECO:0007669"/>
    <property type="project" value="UniProtKB-EC"/>
</dbReference>
<dbReference type="InterPro" id="IPR036388">
    <property type="entry name" value="WH-like_DNA-bd_sf"/>
</dbReference>
<evidence type="ECO:0000256" key="2">
    <source>
        <dbReference type="ARBA" id="ARBA00008711"/>
    </source>
</evidence>
<dbReference type="NCBIfam" id="TIGR00589">
    <property type="entry name" value="ogt"/>
    <property type="match status" value="1"/>
</dbReference>
<proteinExistence type="inferred from homology"/>
<name>A0A554XHR1_9BURK</name>
<organism evidence="10 11">
    <name type="scientific">Tepidimonas charontis</name>
    <dbReference type="NCBI Taxonomy" id="2267262"/>
    <lineage>
        <taxon>Bacteria</taxon>
        <taxon>Pseudomonadati</taxon>
        <taxon>Pseudomonadota</taxon>
        <taxon>Betaproteobacteria</taxon>
        <taxon>Burkholderiales</taxon>
        <taxon>Tepidimonas</taxon>
    </lineage>
</organism>
<accession>A0A554XHR1</accession>
<dbReference type="InterPro" id="IPR036217">
    <property type="entry name" value="MethylDNA_cys_MeTrfase_DNAb"/>
</dbReference>
<dbReference type="SUPFAM" id="SSF46767">
    <property type="entry name" value="Methylated DNA-protein cysteine methyltransferase, C-terminal domain"/>
    <property type="match status" value="1"/>
</dbReference>
<dbReference type="AlphaFoldDB" id="A0A554XHR1"/>
<evidence type="ECO:0000313" key="11">
    <source>
        <dbReference type="Proteomes" id="UP000318294"/>
    </source>
</evidence>
<dbReference type="InterPro" id="IPR014048">
    <property type="entry name" value="MethylDNA_cys_MeTrfase_DNA-bd"/>
</dbReference>
<comment type="caution">
    <text evidence="10">The sequence shown here is derived from an EMBL/GenBank/DDBJ whole genome shotgun (WGS) entry which is preliminary data.</text>
</comment>
<evidence type="ECO:0000256" key="6">
    <source>
        <dbReference type="ARBA" id="ARBA00022763"/>
    </source>
</evidence>
<dbReference type="Gene3D" id="1.10.10.10">
    <property type="entry name" value="Winged helix-like DNA-binding domain superfamily/Winged helix DNA-binding domain"/>
    <property type="match status" value="1"/>
</dbReference>
<dbReference type="EMBL" id="VJON01000008">
    <property type="protein sequence ID" value="TSE35362.1"/>
    <property type="molecule type" value="Genomic_DNA"/>
</dbReference>
<evidence type="ECO:0000256" key="7">
    <source>
        <dbReference type="ARBA" id="ARBA00023204"/>
    </source>
</evidence>
<feature type="domain" description="Methylated-DNA-[protein]-cysteine S-methyltransferase DNA binding" evidence="9">
    <location>
        <begin position="114"/>
        <end position="193"/>
    </location>
</feature>
<comment type="catalytic activity">
    <reaction evidence="8">
        <text>a 6-O-methyl-2'-deoxyguanosine in DNA + L-cysteinyl-[protein] = S-methyl-L-cysteinyl-[protein] + a 2'-deoxyguanosine in DNA</text>
        <dbReference type="Rhea" id="RHEA:24000"/>
        <dbReference type="Rhea" id="RHEA-COMP:10131"/>
        <dbReference type="Rhea" id="RHEA-COMP:10132"/>
        <dbReference type="Rhea" id="RHEA-COMP:11367"/>
        <dbReference type="Rhea" id="RHEA-COMP:11368"/>
        <dbReference type="ChEBI" id="CHEBI:29950"/>
        <dbReference type="ChEBI" id="CHEBI:82612"/>
        <dbReference type="ChEBI" id="CHEBI:85445"/>
        <dbReference type="ChEBI" id="CHEBI:85448"/>
        <dbReference type="EC" id="2.1.1.63"/>
    </reaction>
</comment>
<dbReference type="GO" id="GO:0032259">
    <property type="term" value="P:methylation"/>
    <property type="evidence" value="ECO:0007669"/>
    <property type="project" value="UniProtKB-KW"/>
</dbReference>
<dbReference type="Proteomes" id="UP000318294">
    <property type="component" value="Unassembled WGS sequence"/>
</dbReference>
<dbReference type="OrthoDB" id="9802228at2"/>
<dbReference type="PANTHER" id="PTHR10815">
    <property type="entry name" value="METHYLATED-DNA--PROTEIN-CYSTEINE METHYLTRANSFERASE"/>
    <property type="match status" value="1"/>
</dbReference>
<evidence type="ECO:0000256" key="5">
    <source>
        <dbReference type="ARBA" id="ARBA00022679"/>
    </source>
</evidence>
<evidence type="ECO:0000256" key="8">
    <source>
        <dbReference type="ARBA" id="ARBA00049348"/>
    </source>
</evidence>
<dbReference type="FunFam" id="1.10.10.10:FF:000214">
    <property type="entry name" value="Methylated-DNA--protein-cysteine methyltransferase"/>
    <property type="match status" value="1"/>
</dbReference>
<gene>
    <name evidence="10" type="primary">ada</name>
    <name evidence="10" type="ORF">Tchar_00766</name>
</gene>
<protein>
    <recommendedName>
        <fullName evidence="3">methylated-DNA--[protein]-cysteine S-methyltransferase</fullName>
        <ecNumber evidence="3">2.1.1.63</ecNumber>
    </recommendedName>
</protein>
<dbReference type="Pfam" id="PF01035">
    <property type="entry name" value="DNA_binding_1"/>
    <property type="match status" value="1"/>
</dbReference>
<dbReference type="GO" id="GO:0006281">
    <property type="term" value="P:DNA repair"/>
    <property type="evidence" value="ECO:0007669"/>
    <property type="project" value="UniProtKB-KW"/>
</dbReference>
<evidence type="ECO:0000259" key="9">
    <source>
        <dbReference type="Pfam" id="PF01035"/>
    </source>
</evidence>
<keyword evidence="5" id="KW-0808">Transferase</keyword>
<dbReference type="EC" id="2.1.1.63" evidence="3"/>
<evidence type="ECO:0000256" key="3">
    <source>
        <dbReference type="ARBA" id="ARBA00011918"/>
    </source>
</evidence>
<sequence>MTEPTPHRTWTALAPCRWGWALITGDADGVRTVWLVDDADTAHRAARRDDTFLGDTAKGPVTLTDSAPAVTIRPHPEASEGRPPTALLTAILAALDDPVTAHLQPLPLAPIGTPFQQRVWAALRAIPAGQTVSYGALAHTLGLPHGARAVARACAANPLAVLIPCHRVVAAHGRLTGYRWGLERKRALLATEAAATHGG</sequence>
<keyword evidence="7" id="KW-0234">DNA repair</keyword>
<keyword evidence="6" id="KW-0227">DNA damage</keyword>
<evidence type="ECO:0000313" key="10">
    <source>
        <dbReference type="EMBL" id="TSE35362.1"/>
    </source>
</evidence>
<evidence type="ECO:0000256" key="1">
    <source>
        <dbReference type="ARBA" id="ARBA00001286"/>
    </source>
</evidence>